<dbReference type="GO" id="GO:0003676">
    <property type="term" value="F:nucleic acid binding"/>
    <property type="evidence" value="ECO:0007669"/>
    <property type="project" value="InterPro"/>
</dbReference>
<evidence type="ECO:0000256" key="2">
    <source>
        <dbReference type="ARBA" id="ARBA00022472"/>
    </source>
</evidence>
<accession>A0A022Q2F8</accession>
<reference evidence="4 5" key="1">
    <citation type="journal article" date="2013" name="Proc. Natl. Acad. Sci. U.S.A.">
        <title>Fine-scale variation in meiotic recombination in Mimulus inferred from population shotgun sequencing.</title>
        <authorList>
            <person name="Hellsten U."/>
            <person name="Wright K.M."/>
            <person name="Jenkins J."/>
            <person name="Shu S."/>
            <person name="Yuan Y."/>
            <person name="Wessler S.R."/>
            <person name="Schmutz J."/>
            <person name="Willis J.H."/>
            <person name="Rokhsar D.S."/>
        </authorList>
    </citation>
    <scope>NUCLEOTIDE SEQUENCE [LARGE SCALE GENOMIC DNA]</scope>
    <source>
        <strain evidence="5">cv. DUN x IM62</strain>
    </source>
</reference>
<evidence type="ECO:0000313" key="5">
    <source>
        <dbReference type="Proteomes" id="UP000030748"/>
    </source>
</evidence>
<dbReference type="GO" id="GO:0009507">
    <property type="term" value="C:chloroplast"/>
    <property type="evidence" value="ECO:0000318"/>
    <property type="project" value="GO_Central"/>
</dbReference>
<dbReference type="STRING" id="4155.A0A022Q2F8"/>
<dbReference type="PANTHER" id="PTHR13068:SF38">
    <property type="entry name" value="TRANSCRIPTION TERMINATION FACTOR FAMILY PROTEIN"/>
    <property type="match status" value="1"/>
</dbReference>
<dbReference type="EMBL" id="KI632259">
    <property type="protein sequence ID" value="EYU20705.1"/>
    <property type="molecule type" value="Genomic_DNA"/>
</dbReference>
<dbReference type="Gene3D" id="1.25.70.10">
    <property type="entry name" value="Transcription termination factor 3, mitochondrial"/>
    <property type="match status" value="2"/>
</dbReference>
<sequence>SSSTLNKGGEMCSSAILFQFLFNQNPATNPLQGENFSVTVFKFNLFSVRDSFRTLWNIYSTYPRKIKSRVVRREAQAALLEYLHSTRSLQFMDAENMSKNTPEFFDRLLTKVDIDDGDVSRSLTRFLRYHPINEFEPFFESIGLEPSQYASFLPRNLMFLNDDQLLLRNYYVLCNYGVPRNRIGRIYKEANEVFRYDYGIMQEKLLSLQSLGLKQSLVVKIVASSPYLLRGDANKEFLEFLEKLKSIGIDYDWLEENISERDSCNWKCVLELISLLGEMGLKGEILGEVIKQHPDLLLECSGRITFCLVGFLLKFGSTPNIVQSVFLQFPRMSVVKFTYNLCHCYKFLDEIKMPVKEIGRICRLYPLLLGSCELKKVTSLLGILNCGMNRLCQMIKEDPYVLKKWVLGVRVDRLQDPNRILNVRMMKIKFLISLGFVEDSKEMERALKVFRGKGEELQERFDCLVKLGLSREEVVEMLKVAPQILNQSKDVIETKIGCFVGDLGYSLSDLVTHPALVSYTSERVKLRLLTYKWLKDERVVHPKLTLSTLLSCSEEIFLRSWVNSHPKGPEFWERLKKQIYSAE</sequence>
<dbReference type="eggNOG" id="KOG1267">
    <property type="taxonomic scope" value="Eukaryota"/>
</dbReference>
<proteinExistence type="inferred from homology"/>
<dbReference type="PANTHER" id="PTHR13068">
    <property type="entry name" value="CGI-12 PROTEIN-RELATED"/>
    <property type="match status" value="1"/>
</dbReference>
<dbReference type="GO" id="GO:0006353">
    <property type="term" value="P:DNA-templated transcription termination"/>
    <property type="evidence" value="ECO:0007669"/>
    <property type="project" value="UniProtKB-KW"/>
</dbReference>
<dbReference type="GO" id="GO:0009658">
    <property type="term" value="P:chloroplast organization"/>
    <property type="evidence" value="ECO:0000318"/>
    <property type="project" value="GO_Central"/>
</dbReference>
<dbReference type="SMART" id="SM00733">
    <property type="entry name" value="Mterf"/>
    <property type="match status" value="5"/>
</dbReference>
<dbReference type="InterPro" id="IPR038538">
    <property type="entry name" value="MTERF_sf"/>
</dbReference>
<keyword evidence="2" id="KW-0804">Transcription</keyword>
<feature type="non-terminal residue" evidence="4">
    <location>
        <position position="1"/>
    </location>
</feature>
<evidence type="ECO:0000256" key="1">
    <source>
        <dbReference type="ARBA" id="ARBA00007692"/>
    </source>
</evidence>
<keyword evidence="3" id="KW-0809">Transit peptide</keyword>
<evidence type="ECO:0008006" key="6">
    <source>
        <dbReference type="Google" id="ProtNLM"/>
    </source>
</evidence>
<dbReference type="FunFam" id="1.25.70.10:FF:000019">
    <property type="entry name" value="mTERF family protein"/>
    <property type="match status" value="1"/>
</dbReference>
<dbReference type="Pfam" id="PF02536">
    <property type="entry name" value="mTERF"/>
    <property type="match status" value="2"/>
</dbReference>
<evidence type="ECO:0000256" key="3">
    <source>
        <dbReference type="ARBA" id="ARBA00022946"/>
    </source>
</evidence>
<gene>
    <name evidence="4" type="ORF">MIMGU_mgv1a0010911mg</name>
</gene>
<dbReference type="AlphaFoldDB" id="A0A022Q2F8"/>
<protein>
    <recommendedName>
        <fullName evidence="6">Transcription termination factor MTEF18, mitochondrial</fullName>
    </recommendedName>
</protein>
<dbReference type="Proteomes" id="UP000030748">
    <property type="component" value="Unassembled WGS sequence"/>
</dbReference>
<keyword evidence="2" id="KW-0806">Transcription termination</keyword>
<keyword evidence="5" id="KW-1185">Reference proteome</keyword>
<keyword evidence="2" id="KW-0805">Transcription regulation</keyword>
<organism evidence="4 5">
    <name type="scientific">Erythranthe guttata</name>
    <name type="common">Yellow monkey flower</name>
    <name type="synonym">Mimulus guttatus</name>
    <dbReference type="NCBI Taxonomy" id="4155"/>
    <lineage>
        <taxon>Eukaryota</taxon>
        <taxon>Viridiplantae</taxon>
        <taxon>Streptophyta</taxon>
        <taxon>Embryophyta</taxon>
        <taxon>Tracheophyta</taxon>
        <taxon>Spermatophyta</taxon>
        <taxon>Magnoliopsida</taxon>
        <taxon>eudicotyledons</taxon>
        <taxon>Gunneridae</taxon>
        <taxon>Pentapetalae</taxon>
        <taxon>asterids</taxon>
        <taxon>lamiids</taxon>
        <taxon>Lamiales</taxon>
        <taxon>Phrymaceae</taxon>
        <taxon>Erythranthe</taxon>
    </lineage>
</organism>
<evidence type="ECO:0000313" key="4">
    <source>
        <dbReference type="EMBL" id="EYU20705.1"/>
    </source>
</evidence>
<comment type="similarity">
    <text evidence="1">Belongs to the mTERF family.</text>
</comment>
<dbReference type="InterPro" id="IPR003690">
    <property type="entry name" value="MTERF"/>
</dbReference>
<name>A0A022Q2F8_ERYGU</name>